<feature type="domain" description="IrrE N-terminal-like" evidence="1">
    <location>
        <begin position="53"/>
        <end position="170"/>
    </location>
</feature>
<evidence type="ECO:0000313" key="2">
    <source>
        <dbReference type="EMBL" id="MDW0112245.1"/>
    </source>
</evidence>
<evidence type="ECO:0000259" key="1">
    <source>
        <dbReference type="Pfam" id="PF06114"/>
    </source>
</evidence>
<sequence length="195" mass="23045">MQLRKQLTDYWEERAETVLSNFNHKYPDEIDITNICWMYGIRILPLDTSFLEYCGVKIESIDGLKAYSVPKNKDRQGTIFLKEHLPHVERKLLVAEEFCHLYAHHTSQLNIDKYAVAKMEEQAKRMSAYLLMPSRFLGQVYEIAMDEAVLISDIADYFFVTEEFAQYRLELIFKHKVDGFTTLRGKLGTLEWMDW</sequence>
<accession>A0ABU4G5K3</accession>
<gene>
    <name evidence="2" type="ORF">QT711_03545</name>
</gene>
<name>A0ABU4G5K3_9BACL</name>
<proteinExistence type="predicted"/>
<dbReference type="InterPro" id="IPR010359">
    <property type="entry name" value="IrrE_HExxH"/>
</dbReference>
<dbReference type="RefSeq" id="WP_317942138.1">
    <property type="nucleotide sequence ID" value="NZ_JAUBDI010000002.1"/>
</dbReference>
<dbReference type="Pfam" id="PF06114">
    <property type="entry name" value="Peptidase_M78"/>
    <property type="match status" value="1"/>
</dbReference>
<dbReference type="EMBL" id="JAUBDI010000002">
    <property type="protein sequence ID" value="MDW0112245.1"/>
    <property type="molecule type" value="Genomic_DNA"/>
</dbReference>
<organism evidence="2 3">
    <name type="scientific">Sporosarcina saromensis</name>
    <dbReference type="NCBI Taxonomy" id="359365"/>
    <lineage>
        <taxon>Bacteria</taxon>
        <taxon>Bacillati</taxon>
        <taxon>Bacillota</taxon>
        <taxon>Bacilli</taxon>
        <taxon>Bacillales</taxon>
        <taxon>Caryophanaceae</taxon>
        <taxon>Sporosarcina</taxon>
    </lineage>
</organism>
<reference evidence="2 3" key="1">
    <citation type="submission" date="2023-06" db="EMBL/GenBank/DDBJ databases">
        <title>Sporosarcina sp. nov., isolated from Korean traditional fermented seafood 'Jeotgal'.</title>
        <authorList>
            <person name="Yang A.I."/>
            <person name="Shin N.-R."/>
        </authorList>
    </citation>
    <scope>NUCLEOTIDE SEQUENCE [LARGE SCALE GENOMIC DNA]</scope>
    <source>
        <strain evidence="2 3">KCTC13119</strain>
    </source>
</reference>
<protein>
    <submittedName>
        <fullName evidence="2">ImmA/IrrE family metallo-endopeptidase</fullName>
    </submittedName>
</protein>
<dbReference type="Proteomes" id="UP001282284">
    <property type="component" value="Unassembled WGS sequence"/>
</dbReference>
<evidence type="ECO:0000313" key="3">
    <source>
        <dbReference type="Proteomes" id="UP001282284"/>
    </source>
</evidence>
<keyword evidence="3" id="KW-1185">Reference proteome</keyword>
<comment type="caution">
    <text evidence="2">The sequence shown here is derived from an EMBL/GenBank/DDBJ whole genome shotgun (WGS) entry which is preliminary data.</text>
</comment>